<name>A0A3B1BE12_9ZZZZ</name>
<sequence length="208" mass="23435">MSSRNMKAQQMRLRLAQEAAQILLQSGSRDYYAAKQKAAVHLGAADTRNMPSNTEIESALQEYQRIFRADSQPAELLRLRKAALHAMQFFKDFKPRLVGSVLRGTADKHSAVSLHIVAATVEDVDLFLMHYNIPFEIGEKRVRFQAEQVQSLPVYRFVADDAPIDVVIFPLDGPRQPPLSPLDSKPMQRADIHKLEKLLQEEQGSAAL</sequence>
<organism evidence="1">
    <name type="scientific">hydrothermal vent metagenome</name>
    <dbReference type="NCBI Taxonomy" id="652676"/>
    <lineage>
        <taxon>unclassified sequences</taxon>
        <taxon>metagenomes</taxon>
        <taxon>ecological metagenomes</taxon>
    </lineage>
</organism>
<dbReference type="SUPFAM" id="SSF81301">
    <property type="entry name" value="Nucleotidyltransferase"/>
    <property type="match status" value="1"/>
</dbReference>
<proteinExistence type="predicted"/>
<accession>A0A3B1BE12</accession>
<gene>
    <name evidence="1" type="ORF">MNBD_GAMMA25-653</name>
</gene>
<reference evidence="1" key="1">
    <citation type="submission" date="2018-06" db="EMBL/GenBank/DDBJ databases">
        <authorList>
            <person name="Zhirakovskaya E."/>
        </authorList>
    </citation>
    <scope>NUCLEOTIDE SEQUENCE</scope>
</reference>
<dbReference type="InterPro" id="IPR043519">
    <property type="entry name" value="NT_sf"/>
</dbReference>
<evidence type="ECO:0008006" key="2">
    <source>
        <dbReference type="Google" id="ProtNLM"/>
    </source>
</evidence>
<evidence type="ECO:0000313" key="1">
    <source>
        <dbReference type="EMBL" id="VAX10184.1"/>
    </source>
</evidence>
<protein>
    <recommendedName>
        <fullName evidence="2">Nucleotidyltransferase</fullName>
    </recommendedName>
</protein>
<dbReference type="AlphaFoldDB" id="A0A3B1BE12"/>
<dbReference type="EMBL" id="UOFY01000046">
    <property type="protein sequence ID" value="VAX10184.1"/>
    <property type="molecule type" value="Genomic_DNA"/>
</dbReference>